<protein>
    <recommendedName>
        <fullName evidence="3">Helix-turn-helix protein</fullName>
    </recommendedName>
</protein>
<keyword evidence="2" id="KW-1185">Reference proteome</keyword>
<dbReference type="AlphaFoldDB" id="A0A366D2T1"/>
<accession>A0A366D2T1</accession>
<dbReference type="EMBL" id="QNRE01000018">
    <property type="protein sequence ID" value="RBO83588.1"/>
    <property type="molecule type" value="Genomic_DNA"/>
</dbReference>
<comment type="caution">
    <text evidence="1">The sequence shown here is derived from an EMBL/GenBank/DDBJ whole genome shotgun (WGS) entry which is preliminary data.</text>
</comment>
<dbReference type="InterPro" id="IPR010982">
    <property type="entry name" value="Lambda_DNA-bd_dom_sf"/>
</dbReference>
<organism evidence="1 2">
    <name type="scientific">Nocardia puris</name>
    <dbReference type="NCBI Taxonomy" id="208602"/>
    <lineage>
        <taxon>Bacteria</taxon>
        <taxon>Bacillati</taxon>
        <taxon>Actinomycetota</taxon>
        <taxon>Actinomycetes</taxon>
        <taxon>Mycobacteriales</taxon>
        <taxon>Nocardiaceae</taxon>
        <taxon>Nocardia</taxon>
    </lineage>
</organism>
<gene>
    <name evidence="1" type="ORF">DFR74_11812</name>
</gene>
<name>A0A366D2T1_9NOCA</name>
<evidence type="ECO:0000313" key="1">
    <source>
        <dbReference type="EMBL" id="RBO83588.1"/>
    </source>
</evidence>
<dbReference type="GO" id="GO:0003677">
    <property type="term" value="F:DNA binding"/>
    <property type="evidence" value="ECO:0007669"/>
    <property type="project" value="InterPro"/>
</dbReference>
<dbReference type="Proteomes" id="UP000252586">
    <property type="component" value="Unassembled WGS sequence"/>
</dbReference>
<sequence length="278" mass="30393">MQGSAFMPIVVPAEIWAREEVQRLLVDRDVAGILRLVQQHTGASQQRLATALAISQGRINELINRRRQVTSLSSYQRLADGLGMPDSARIALGLAPRNAHHVISAGPTEITRTYPSQADAAEDIRAAVGTAATIDVMAVRGLGILGLKGSLLREVIPVDARLRALLLNPDSAAAAYRAQEIGESAESFAAGIRLSLSRLRELVDSGRRVEVYLYDHVPVWRIISLDGQHGTMYVSAFTDHREAHACPTQRIEPNPLGILHHAFRRTMEQTITTAHRAV</sequence>
<proteinExistence type="predicted"/>
<dbReference type="Gene3D" id="1.10.260.40">
    <property type="entry name" value="lambda repressor-like DNA-binding domains"/>
    <property type="match status" value="1"/>
</dbReference>
<dbReference type="SUPFAM" id="SSF47413">
    <property type="entry name" value="lambda repressor-like DNA-binding domains"/>
    <property type="match status" value="1"/>
</dbReference>
<evidence type="ECO:0008006" key="3">
    <source>
        <dbReference type="Google" id="ProtNLM"/>
    </source>
</evidence>
<reference evidence="1 2" key="1">
    <citation type="submission" date="2018-06" db="EMBL/GenBank/DDBJ databases">
        <title>Genomic Encyclopedia of Type Strains, Phase IV (KMG-IV): sequencing the most valuable type-strain genomes for metagenomic binning, comparative biology and taxonomic classification.</title>
        <authorList>
            <person name="Goeker M."/>
        </authorList>
    </citation>
    <scope>NUCLEOTIDE SEQUENCE [LARGE SCALE GENOMIC DNA]</scope>
    <source>
        <strain evidence="1 2">DSM 44599</strain>
    </source>
</reference>
<evidence type="ECO:0000313" key="2">
    <source>
        <dbReference type="Proteomes" id="UP000252586"/>
    </source>
</evidence>
<dbReference type="STRING" id="1210090.GCA_001613185_04119"/>